<reference evidence="1 2" key="1">
    <citation type="submission" date="2011-03" db="EMBL/GenBank/DDBJ databases">
        <authorList>
            <person name="Weinstock G."/>
            <person name="Sodergren E."/>
            <person name="Clifton S."/>
            <person name="Fulton L."/>
            <person name="Fulton B."/>
            <person name="Courtney L."/>
            <person name="Fronick C."/>
            <person name="Harrison M."/>
            <person name="Strong C."/>
            <person name="Farmer C."/>
            <person name="Delahaunty K."/>
            <person name="Markovic C."/>
            <person name="Hall O."/>
            <person name="Minx P."/>
            <person name="Tomlinson C."/>
            <person name="Mitreva M."/>
            <person name="Hou S."/>
            <person name="Chen J."/>
            <person name="Wollam A."/>
            <person name="Pepin K.H."/>
            <person name="Johnson M."/>
            <person name="Bhonagiri V."/>
            <person name="Zhang X."/>
            <person name="Suruliraj S."/>
            <person name="Warren W."/>
            <person name="Chinwalla A."/>
            <person name="Mardis E.R."/>
            <person name="Wilson R.K."/>
        </authorList>
    </citation>
    <scope>NUCLEOTIDE SEQUENCE [LARGE SCALE GENOMIC DNA]</scope>
    <source>
        <strain evidence="1 2">YIT 11840</strain>
    </source>
</reference>
<dbReference type="Proteomes" id="UP000003598">
    <property type="component" value="Unassembled WGS sequence"/>
</dbReference>
<name>G5SP73_9BACT</name>
<protein>
    <submittedName>
        <fullName evidence="1">Uncharacterized protein</fullName>
    </submittedName>
</protein>
<comment type="caution">
    <text evidence="1">The sequence shown here is derived from an EMBL/GenBank/DDBJ whole genome shotgun (WGS) entry which is preliminary data.</text>
</comment>
<sequence>MSLVHLLSMYYSSSEGKVSDFCMDNLTELWFVFISFCAISGWED</sequence>
<accession>G5SP73</accession>
<dbReference type="STRING" id="762968.HMPREF9441_01069"/>
<dbReference type="HOGENOM" id="CLU_3219627_0_0_10"/>
<dbReference type="AlphaFoldDB" id="G5SP73"/>
<gene>
    <name evidence="1" type="ORF">HMPREF9441_01069</name>
</gene>
<evidence type="ECO:0000313" key="2">
    <source>
        <dbReference type="Proteomes" id="UP000003598"/>
    </source>
</evidence>
<keyword evidence="2" id="KW-1185">Reference proteome</keyword>
<dbReference type="EMBL" id="AFFY01000016">
    <property type="protein sequence ID" value="EHH01021.1"/>
    <property type="molecule type" value="Genomic_DNA"/>
</dbReference>
<evidence type="ECO:0000313" key="1">
    <source>
        <dbReference type="EMBL" id="EHH01021.1"/>
    </source>
</evidence>
<organism evidence="1 2">
    <name type="scientific">Paraprevotella clara YIT 11840</name>
    <dbReference type="NCBI Taxonomy" id="762968"/>
    <lineage>
        <taxon>Bacteria</taxon>
        <taxon>Pseudomonadati</taxon>
        <taxon>Bacteroidota</taxon>
        <taxon>Bacteroidia</taxon>
        <taxon>Bacteroidales</taxon>
        <taxon>Prevotellaceae</taxon>
        <taxon>Paraprevotella</taxon>
    </lineage>
</organism>
<proteinExistence type="predicted"/>